<comment type="caution">
    <text evidence="1">The sequence shown here is derived from an EMBL/GenBank/DDBJ whole genome shotgun (WGS) entry which is preliminary data.</text>
</comment>
<dbReference type="EMBL" id="AOJF01000025">
    <property type="protein sequence ID" value="EMA63183.1"/>
    <property type="molecule type" value="Genomic_DNA"/>
</dbReference>
<organism evidence="1 2">
    <name type="scientific">Halorubrum distributum JCM 13561</name>
    <dbReference type="NCBI Taxonomy" id="1227483"/>
    <lineage>
        <taxon>Archaea</taxon>
        <taxon>Methanobacteriati</taxon>
        <taxon>Methanobacteriota</taxon>
        <taxon>Stenosarchaea group</taxon>
        <taxon>Halobacteria</taxon>
        <taxon>Halobacteriales</taxon>
        <taxon>Haloferacaceae</taxon>
        <taxon>Halorubrum</taxon>
        <taxon>Halorubrum distributum group</taxon>
    </lineage>
</organism>
<proteinExistence type="predicted"/>
<protein>
    <submittedName>
        <fullName evidence="1">Uncharacterized protein</fullName>
    </submittedName>
</protein>
<accession>M0P034</accession>
<name>M0P034_9EURY</name>
<gene>
    <name evidence="1" type="ORF">C470_03611</name>
</gene>
<dbReference type="RefSeq" id="WP_008365313.1">
    <property type="nucleotide sequence ID" value="NZ_AOJF01000025.1"/>
</dbReference>
<evidence type="ECO:0000313" key="2">
    <source>
        <dbReference type="Proteomes" id="UP000011581"/>
    </source>
</evidence>
<reference evidence="1 2" key="1">
    <citation type="journal article" date="2014" name="PLoS Genet.">
        <title>Phylogenetically driven sequencing of extremely halophilic archaea reveals strategies for static and dynamic osmo-response.</title>
        <authorList>
            <person name="Becker E.A."/>
            <person name="Seitzer P.M."/>
            <person name="Tritt A."/>
            <person name="Larsen D."/>
            <person name="Krusor M."/>
            <person name="Yao A.I."/>
            <person name="Wu D."/>
            <person name="Madern D."/>
            <person name="Eisen J.A."/>
            <person name="Darling A.E."/>
            <person name="Facciotti M.T."/>
        </authorList>
    </citation>
    <scope>NUCLEOTIDE SEQUENCE [LARGE SCALE GENOMIC DNA]</scope>
    <source>
        <strain evidence="1 2">JCM 13561</strain>
    </source>
</reference>
<dbReference type="Proteomes" id="UP000011581">
    <property type="component" value="Unassembled WGS sequence"/>
</dbReference>
<dbReference type="AlphaFoldDB" id="M0P034"/>
<dbReference type="PATRIC" id="fig|1227483.3.peg.710"/>
<sequence length="125" mass="13805">MTDRYYVVTSWEDIAAAAAPNDRDKQRVATIFSEKAFNCVVWLPEWLLDADDKDIETVEASDHLAVGGATDYSEKAWEFAQPHRDGAGGYLPKSSVTLFERGDGVESIETPQRGLTSFEGAQSDD</sequence>
<evidence type="ECO:0000313" key="1">
    <source>
        <dbReference type="EMBL" id="EMA63183.1"/>
    </source>
</evidence>